<dbReference type="WBParaSite" id="nRc.2.0.1.t27206-RA">
    <property type="protein sequence ID" value="nRc.2.0.1.t27206-RA"/>
    <property type="gene ID" value="nRc.2.0.1.g27206"/>
</dbReference>
<evidence type="ECO:0000256" key="1">
    <source>
        <dbReference type="SAM" id="MobiDB-lite"/>
    </source>
</evidence>
<keyword evidence="2" id="KW-1185">Reference proteome</keyword>
<organism evidence="2 3">
    <name type="scientific">Romanomermis culicivorax</name>
    <name type="common">Nematode worm</name>
    <dbReference type="NCBI Taxonomy" id="13658"/>
    <lineage>
        <taxon>Eukaryota</taxon>
        <taxon>Metazoa</taxon>
        <taxon>Ecdysozoa</taxon>
        <taxon>Nematoda</taxon>
        <taxon>Enoplea</taxon>
        <taxon>Dorylaimia</taxon>
        <taxon>Mermithida</taxon>
        <taxon>Mermithoidea</taxon>
        <taxon>Mermithidae</taxon>
        <taxon>Romanomermis</taxon>
    </lineage>
</organism>
<evidence type="ECO:0000313" key="2">
    <source>
        <dbReference type="Proteomes" id="UP000887565"/>
    </source>
</evidence>
<dbReference type="Proteomes" id="UP000887565">
    <property type="component" value="Unplaced"/>
</dbReference>
<evidence type="ECO:0000313" key="3">
    <source>
        <dbReference type="WBParaSite" id="nRc.2.0.1.t27206-RA"/>
    </source>
</evidence>
<proteinExistence type="predicted"/>
<sequence>MLKNISTLATVPAEQLMPIQPMDMETKVNTATLYHALTDIPEETTAKNVTAMDVALPTKALEPSLYLATPMVLPGPQMMATVAPARYISPVRFSQQIISDTQWNTLAATLIAHSFPPPPPPSMLFPEHHWCDYPLALKDQIKEILLPPTNPAPATPQQTSSVPRAPIVTQLAPQLMAIQLPLTVPMDVQLPQPPSTSTPNVDHYGQPIHKTA</sequence>
<feature type="region of interest" description="Disordered" evidence="1">
    <location>
        <begin position="190"/>
        <end position="212"/>
    </location>
</feature>
<reference evidence="3" key="1">
    <citation type="submission" date="2022-11" db="UniProtKB">
        <authorList>
            <consortium name="WormBaseParasite"/>
        </authorList>
    </citation>
    <scope>IDENTIFICATION</scope>
</reference>
<accession>A0A915JMI9</accession>
<dbReference type="AlphaFoldDB" id="A0A915JMI9"/>
<name>A0A915JMI9_ROMCU</name>
<protein>
    <submittedName>
        <fullName evidence="3">Uncharacterized protein</fullName>
    </submittedName>
</protein>